<dbReference type="PANTHER" id="PTHR21255:SF7">
    <property type="entry name" value="DYNEIN LIGHT CHAIN TCTEX-TYPE PROTEIN 2B"/>
    <property type="match status" value="1"/>
</dbReference>
<dbReference type="PANTHER" id="PTHR21255">
    <property type="entry name" value="T-COMPLEX-ASSOCIATED-TESTIS-EXPRESSED 1/ DYNEIN LIGHT CHAIN"/>
    <property type="match status" value="1"/>
</dbReference>
<comment type="similarity">
    <text evidence="1">Belongs to the dynein light chain Tctex-type family.</text>
</comment>
<proteinExistence type="inferred from homology"/>
<keyword evidence="3" id="KW-1185">Reference proteome</keyword>
<dbReference type="STRING" id="13249.T1HCZ1"/>
<sequence>MTEPAWWRALYDQQVTKIPRIPPFKKKRDATPYIQFTTKPGLEYHVKWSVVKQIAEGFLRKNLAGKKYSEHEDPGELTRYLANTIRAEVEEYFTERHKLVVHVLLGDHNSGGVQTVLRCFWDLNNDNYTSAYFANPSLFCVVMIIAVGIAG</sequence>
<dbReference type="InterPro" id="IPR005334">
    <property type="entry name" value="Tctex-1-like"/>
</dbReference>
<dbReference type="GO" id="GO:0005737">
    <property type="term" value="C:cytoplasm"/>
    <property type="evidence" value="ECO:0007669"/>
    <property type="project" value="TreeGrafter"/>
</dbReference>
<dbReference type="eggNOG" id="KOG4108">
    <property type="taxonomic scope" value="Eukaryota"/>
</dbReference>
<evidence type="ECO:0000256" key="1">
    <source>
        <dbReference type="ARBA" id="ARBA00005361"/>
    </source>
</evidence>
<dbReference type="InterPro" id="IPR038586">
    <property type="entry name" value="Tctex-1-like_sf"/>
</dbReference>
<accession>T1HCZ1</accession>
<dbReference type="HOGENOM" id="CLU_097204_4_1_1"/>
<dbReference type="GO" id="GO:0005868">
    <property type="term" value="C:cytoplasmic dynein complex"/>
    <property type="evidence" value="ECO:0007669"/>
    <property type="project" value="TreeGrafter"/>
</dbReference>
<evidence type="ECO:0000313" key="2">
    <source>
        <dbReference type="EnsemblMetazoa" id="RPRC001906-PA"/>
    </source>
</evidence>
<evidence type="ECO:0008006" key="4">
    <source>
        <dbReference type="Google" id="ProtNLM"/>
    </source>
</evidence>
<dbReference type="CDD" id="cd21459">
    <property type="entry name" value="DLC-like_TCTEX1D2"/>
    <property type="match status" value="1"/>
</dbReference>
<dbReference type="Proteomes" id="UP000015103">
    <property type="component" value="Unassembled WGS sequence"/>
</dbReference>
<dbReference type="VEuPathDB" id="VectorBase:RPRC001906"/>
<dbReference type="GO" id="GO:0045505">
    <property type="term" value="F:dynein intermediate chain binding"/>
    <property type="evidence" value="ECO:0007669"/>
    <property type="project" value="TreeGrafter"/>
</dbReference>
<dbReference type="Gene3D" id="3.30.1140.40">
    <property type="entry name" value="Tctex-1"/>
    <property type="match status" value="1"/>
</dbReference>
<dbReference type="GO" id="GO:0007018">
    <property type="term" value="P:microtubule-based movement"/>
    <property type="evidence" value="ECO:0007669"/>
    <property type="project" value="TreeGrafter"/>
</dbReference>
<dbReference type="AlphaFoldDB" id="T1HCZ1"/>
<name>T1HCZ1_RHOPR</name>
<protein>
    <recommendedName>
        <fullName evidence="4">Dynein light chain</fullName>
    </recommendedName>
</protein>
<organism evidence="2 3">
    <name type="scientific">Rhodnius prolixus</name>
    <name type="common">Triatomid bug</name>
    <dbReference type="NCBI Taxonomy" id="13249"/>
    <lineage>
        <taxon>Eukaryota</taxon>
        <taxon>Metazoa</taxon>
        <taxon>Ecdysozoa</taxon>
        <taxon>Arthropoda</taxon>
        <taxon>Hexapoda</taxon>
        <taxon>Insecta</taxon>
        <taxon>Pterygota</taxon>
        <taxon>Neoptera</taxon>
        <taxon>Paraneoptera</taxon>
        <taxon>Hemiptera</taxon>
        <taxon>Heteroptera</taxon>
        <taxon>Panheteroptera</taxon>
        <taxon>Cimicomorpha</taxon>
        <taxon>Reduviidae</taxon>
        <taxon>Triatominae</taxon>
        <taxon>Rhodnius</taxon>
    </lineage>
</organism>
<dbReference type="EMBL" id="ACPB03003336">
    <property type="status" value="NOT_ANNOTATED_CDS"/>
    <property type="molecule type" value="Genomic_DNA"/>
</dbReference>
<dbReference type="InParanoid" id="T1HCZ1"/>
<dbReference type="Pfam" id="PF03645">
    <property type="entry name" value="Tctex-1"/>
    <property type="match status" value="1"/>
</dbReference>
<evidence type="ECO:0000313" key="3">
    <source>
        <dbReference type="Proteomes" id="UP000015103"/>
    </source>
</evidence>
<reference evidence="2" key="1">
    <citation type="submission" date="2015-05" db="UniProtKB">
        <authorList>
            <consortium name="EnsemblMetazoa"/>
        </authorList>
    </citation>
    <scope>IDENTIFICATION</scope>
</reference>
<dbReference type="FunCoup" id="T1HCZ1">
    <property type="interactions" value="191"/>
</dbReference>
<dbReference type="EnsemblMetazoa" id="RPRC001906-RA">
    <property type="protein sequence ID" value="RPRC001906-PA"/>
    <property type="gene ID" value="RPRC001906"/>
</dbReference>